<sequence length="138" mass="15364">MKSNNNIVLAILSIILISISIPLTWFVVSFEEYHGIKSFVRTIKVAGTGGEILQIPIWLLSVVSSIGVALALMNFMRVTQIPRFIYIVLILLPLLLVLKFMIEGFSAEQNPVRLGAYVFIVGSVLGLIHTFIYKKDKG</sequence>
<feature type="transmembrane region" description="Helical" evidence="1">
    <location>
        <begin position="114"/>
        <end position="133"/>
    </location>
</feature>
<evidence type="ECO:0000313" key="3">
    <source>
        <dbReference type="Proteomes" id="UP001501221"/>
    </source>
</evidence>
<feature type="transmembrane region" description="Helical" evidence="1">
    <location>
        <begin position="84"/>
        <end position="102"/>
    </location>
</feature>
<dbReference type="Proteomes" id="UP001501221">
    <property type="component" value="Unassembled WGS sequence"/>
</dbReference>
<comment type="caution">
    <text evidence="2">The sequence shown here is derived from an EMBL/GenBank/DDBJ whole genome shotgun (WGS) entry which is preliminary data.</text>
</comment>
<dbReference type="EMBL" id="BAAAFM010000003">
    <property type="protein sequence ID" value="GAA0208829.1"/>
    <property type="molecule type" value="Genomic_DNA"/>
</dbReference>
<feature type="transmembrane region" description="Helical" evidence="1">
    <location>
        <begin position="52"/>
        <end position="72"/>
    </location>
</feature>
<proteinExistence type="predicted"/>
<keyword evidence="3" id="KW-1185">Reference proteome</keyword>
<name>A0ABN0T0V6_9GAMM</name>
<gene>
    <name evidence="2" type="ORF">GCM10009123_15360</name>
</gene>
<evidence type="ECO:0000256" key="1">
    <source>
        <dbReference type="SAM" id="Phobius"/>
    </source>
</evidence>
<evidence type="ECO:0000313" key="2">
    <source>
        <dbReference type="EMBL" id="GAA0208829.1"/>
    </source>
</evidence>
<keyword evidence="1" id="KW-1133">Transmembrane helix</keyword>
<accession>A0ABN0T0V6</accession>
<dbReference type="RefSeq" id="WP_343988884.1">
    <property type="nucleotide sequence ID" value="NZ_BAAAFM010000003.1"/>
</dbReference>
<keyword evidence="1" id="KW-0472">Membrane</keyword>
<organism evidence="2 3">
    <name type="scientific">Kangiella japonica</name>
    <dbReference type="NCBI Taxonomy" id="647384"/>
    <lineage>
        <taxon>Bacteria</taxon>
        <taxon>Pseudomonadati</taxon>
        <taxon>Pseudomonadota</taxon>
        <taxon>Gammaproteobacteria</taxon>
        <taxon>Kangiellales</taxon>
        <taxon>Kangiellaceae</taxon>
        <taxon>Kangiella</taxon>
    </lineage>
</organism>
<protein>
    <submittedName>
        <fullName evidence="2">Uncharacterized protein</fullName>
    </submittedName>
</protein>
<feature type="transmembrane region" description="Helical" evidence="1">
    <location>
        <begin position="7"/>
        <end position="28"/>
    </location>
</feature>
<keyword evidence="1" id="KW-0812">Transmembrane</keyword>
<reference evidence="3" key="1">
    <citation type="journal article" date="2019" name="Int. J. Syst. Evol. Microbiol.">
        <title>The Global Catalogue of Microorganisms (GCM) 10K type strain sequencing project: providing services to taxonomists for standard genome sequencing and annotation.</title>
        <authorList>
            <consortium name="The Broad Institute Genomics Platform"/>
            <consortium name="The Broad Institute Genome Sequencing Center for Infectious Disease"/>
            <person name="Wu L."/>
            <person name="Ma J."/>
        </authorList>
    </citation>
    <scope>NUCLEOTIDE SEQUENCE [LARGE SCALE GENOMIC DNA]</scope>
    <source>
        <strain evidence="3">JCM 16211</strain>
    </source>
</reference>